<sequence>MTKFNVIQKKRRAQKRKAKRKIHGDPLTEDKNGPSTLVKQIDIKGVKRMVEDGRHAPLMNRELLESLFEPTLASGDEMFNHKHPIPMTNPPNDDVAKVQNIKSDGDEDNPDSWSDYFPNVTICGDYDPYTSQDVPMDDTQYNPSHDILSDNEESPTYVQNTPADGPPNQRQPDPLVKSIGELVEMVKAETMGDKKLVDEGDACSARVICFGFAK</sequence>
<evidence type="ECO:0000313" key="2">
    <source>
        <dbReference type="EMBL" id="KAF9625474.1"/>
    </source>
</evidence>
<evidence type="ECO:0000313" key="3">
    <source>
        <dbReference type="Proteomes" id="UP000631114"/>
    </source>
</evidence>
<feature type="compositionally biased region" description="Basic and acidic residues" evidence="1">
    <location>
        <begin position="23"/>
        <end position="32"/>
    </location>
</feature>
<comment type="caution">
    <text evidence="2">The sequence shown here is derived from an EMBL/GenBank/DDBJ whole genome shotgun (WGS) entry which is preliminary data.</text>
</comment>
<proteinExistence type="predicted"/>
<feature type="compositionally biased region" description="Basic residues" evidence="1">
    <location>
        <begin position="8"/>
        <end position="22"/>
    </location>
</feature>
<feature type="compositionally biased region" description="Polar residues" evidence="1">
    <location>
        <begin position="129"/>
        <end position="143"/>
    </location>
</feature>
<feature type="region of interest" description="Disordered" evidence="1">
    <location>
        <begin position="85"/>
        <end position="113"/>
    </location>
</feature>
<feature type="region of interest" description="Disordered" evidence="1">
    <location>
        <begin position="1"/>
        <end position="34"/>
    </location>
</feature>
<feature type="region of interest" description="Disordered" evidence="1">
    <location>
        <begin position="128"/>
        <end position="174"/>
    </location>
</feature>
<dbReference type="Proteomes" id="UP000631114">
    <property type="component" value="Unassembled WGS sequence"/>
</dbReference>
<organism evidence="2 3">
    <name type="scientific">Coptis chinensis</name>
    <dbReference type="NCBI Taxonomy" id="261450"/>
    <lineage>
        <taxon>Eukaryota</taxon>
        <taxon>Viridiplantae</taxon>
        <taxon>Streptophyta</taxon>
        <taxon>Embryophyta</taxon>
        <taxon>Tracheophyta</taxon>
        <taxon>Spermatophyta</taxon>
        <taxon>Magnoliopsida</taxon>
        <taxon>Ranunculales</taxon>
        <taxon>Ranunculaceae</taxon>
        <taxon>Coptidoideae</taxon>
        <taxon>Coptis</taxon>
    </lineage>
</organism>
<protein>
    <submittedName>
        <fullName evidence="2">Uncharacterized protein</fullName>
    </submittedName>
</protein>
<accession>A0A835IXD1</accession>
<gene>
    <name evidence="2" type="ORF">IFM89_023235</name>
</gene>
<name>A0A835IXD1_9MAGN</name>
<dbReference type="EMBL" id="JADFTS010000001">
    <property type="protein sequence ID" value="KAF9625474.1"/>
    <property type="molecule type" value="Genomic_DNA"/>
</dbReference>
<evidence type="ECO:0000256" key="1">
    <source>
        <dbReference type="SAM" id="MobiDB-lite"/>
    </source>
</evidence>
<dbReference type="AlphaFoldDB" id="A0A835IXD1"/>
<keyword evidence="3" id="KW-1185">Reference proteome</keyword>
<reference evidence="2 3" key="1">
    <citation type="submission" date="2020-10" db="EMBL/GenBank/DDBJ databases">
        <title>The Coptis chinensis genome and diversification of protoberbering-type alkaloids.</title>
        <authorList>
            <person name="Wang B."/>
            <person name="Shu S."/>
            <person name="Song C."/>
            <person name="Liu Y."/>
        </authorList>
    </citation>
    <scope>NUCLEOTIDE SEQUENCE [LARGE SCALE GENOMIC DNA]</scope>
    <source>
        <strain evidence="2">HL-2020</strain>
        <tissue evidence="2">Leaf</tissue>
    </source>
</reference>